<feature type="transmembrane region" description="Helical" evidence="6">
    <location>
        <begin position="152"/>
        <end position="171"/>
    </location>
</feature>
<evidence type="ECO:0000256" key="1">
    <source>
        <dbReference type="ARBA" id="ARBA00004141"/>
    </source>
</evidence>
<protein>
    <submittedName>
        <fullName evidence="7">TerC family protein</fullName>
    </submittedName>
</protein>
<evidence type="ECO:0000256" key="6">
    <source>
        <dbReference type="SAM" id="Phobius"/>
    </source>
</evidence>
<evidence type="ECO:0000256" key="4">
    <source>
        <dbReference type="ARBA" id="ARBA00022989"/>
    </source>
</evidence>
<feature type="transmembrane region" description="Helical" evidence="6">
    <location>
        <begin position="212"/>
        <end position="228"/>
    </location>
</feature>
<organism evidence="7 8">
    <name type="scientific">Splendidivirga corallicola</name>
    <dbReference type="NCBI Taxonomy" id="3051826"/>
    <lineage>
        <taxon>Bacteria</taxon>
        <taxon>Pseudomonadati</taxon>
        <taxon>Bacteroidota</taxon>
        <taxon>Cytophagia</taxon>
        <taxon>Cytophagales</taxon>
        <taxon>Splendidivirgaceae</taxon>
        <taxon>Splendidivirga</taxon>
    </lineage>
</organism>
<dbReference type="PANTHER" id="PTHR30238:SF4">
    <property type="entry name" value="SLL1022 PROTEIN"/>
    <property type="match status" value="1"/>
</dbReference>
<evidence type="ECO:0000313" key="8">
    <source>
        <dbReference type="Proteomes" id="UP001172082"/>
    </source>
</evidence>
<gene>
    <name evidence="7" type="ORF">QQ008_22085</name>
</gene>
<sequence length="253" mass="28236">MDALFTIENLISFLSLTLMEIVLGIDNIIFISILTGRLPESQQEKARLIGLTLALLIRVGLLFALTWLIGLNTALFTIFDQAISGRDLILMLGGIFLIYKSTSEIHGKLEGEEEHEKDIVKLTLQVAIIQIVLLDIVFSFDSILTAIGLVQNVKIMVAAVVISMIVMLVAAKRISDFINRHPTIKMLALSFLLMIGLLLFVEGLDVHVPKGYVYVAIFFSLGVEMLNIRARSKRKTEPVHLKQKYKDQSQVEG</sequence>
<dbReference type="RefSeq" id="WP_346754120.1">
    <property type="nucleotide sequence ID" value="NZ_JAUJEA010000009.1"/>
</dbReference>
<dbReference type="Pfam" id="PF03741">
    <property type="entry name" value="TerC"/>
    <property type="match status" value="1"/>
</dbReference>
<dbReference type="Proteomes" id="UP001172082">
    <property type="component" value="Unassembled WGS sequence"/>
</dbReference>
<keyword evidence="4 6" id="KW-1133">Transmembrane helix</keyword>
<accession>A0ABT8KVD3</accession>
<keyword evidence="8" id="KW-1185">Reference proteome</keyword>
<comment type="similarity">
    <text evidence="2">Belongs to the TerC family.</text>
</comment>
<evidence type="ECO:0000313" key="7">
    <source>
        <dbReference type="EMBL" id="MDN5204098.1"/>
    </source>
</evidence>
<feature type="transmembrane region" description="Helical" evidence="6">
    <location>
        <begin position="183"/>
        <end position="200"/>
    </location>
</feature>
<feature type="transmembrane region" description="Helical" evidence="6">
    <location>
        <begin position="12"/>
        <end position="36"/>
    </location>
</feature>
<name>A0ABT8KVD3_9BACT</name>
<comment type="caution">
    <text evidence="7">The sequence shown here is derived from an EMBL/GenBank/DDBJ whole genome shotgun (WGS) entry which is preliminary data.</text>
</comment>
<feature type="transmembrane region" description="Helical" evidence="6">
    <location>
        <begin position="48"/>
        <end position="70"/>
    </location>
</feature>
<evidence type="ECO:0000256" key="2">
    <source>
        <dbReference type="ARBA" id="ARBA00007511"/>
    </source>
</evidence>
<feature type="transmembrane region" description="Helical" evidence="6">
    <location>
        <begin position="119"/>
        <end position="140"/>
    </location>
</feature>
<dbReference type="EMBL" id="JAUJEA010000009">
    <property type="protein sequence ID" value="MDN5204098.1"/>
    <property type="molecule type" value="Genomic_DNA"/>
</dbReference>
<proteinExistence type="inferred from homology"/>
<reference evidence="7" key="1">
    <citation type="submission" date="2023-06" db="EMBL/GenBank/DDBJ databases">
        <title>Genomic of Parafulvivirga corallium.</title>
        <authorList>
            <person name="Wang G."/>
        </authorList>
    </citation>
    <scope>NUCLEOTIDE SEQUENCE</scope>
    <source>
        <strain evidence="7">BMA10</strain>
    </source>
</reference>
<keyword evidence="5 6" id="KW-0472">Membrane</keyword>
<dbReference type="InterPro" id="IPR005496">
    <property type="entry name" value="Integral_membrane_TerC"/>
</dbReference>
<keyword evidence="3 6" id="KW-0812">Transmembrane</keyword>
<evidence type="ECO:0000256" key="5">
    <source>
        <dbReference type="ARBA" id="ARBA00023136"/>
    </source>
</evidence>
<dbReference type="PANTHER" id="PTHR30238">
    <property type="entry name" value="MEMBRANE BOUND PREDICTED REDOX MODULATOR"/>
    <property type="match status" value="1"/>
</dbReference>
<comment type="subcellular location">
    <subcellularLocation>
        <location evidence="1">Membrane</location>
        <topology evidence="1">Multi-pass membrane protein</topology>
    </subcellularLocation>
</comment>
<evidence type="ECO:0000256" key="3">
    <source>
        <dbReference type="ARBA" id="ARBA00022692"/>
    </source>
</evidence>